<dbReference type="PROSITE" id="PS51959">
    <property type="entry name" value="ENDOU"/>
    <property type="match status" value="1"/>
</dbReference>
<comment type="similarity">
    <text evidence="2">Belongs to the ENDOU family.</text>
</comment>
<evidence type="ECO:0000256" key="5">
    <source>
        <dbReference type="ARBA" id="ARBA00022723"/>
    </source>
</evidence>
<keyword evidence="10" id="KW-0456">Lyase</keyword>
<dbReference type="InterPro" id="IPR039787">
    <property type="entry name" value="ENDOU"/>
</dbReference>
<proteinExistence type="inferred from homology"/>
<evidence type="ECO:0000256" key="1">
    <source>
        <dbReference type="ARBA" id="ARBA00001936"/>
    </source>
</evidence>
<dbReference type="RefSeq" id="WP_074107540.1">
    <property type="nucleotide sequence ID" value="NZ_LVWI01000037.1"/>
</dbReference>
<evidence type="ECO:0000256" key="2">
    <source>
        <dbReference type="ARBA" id="ARBA00010168"/>
    </source>
</evidence>
<evidence type="ECO:0000256" key="4">
    <source>
        <dbReference type="ARBA" id="ARBA00022722"/>
    </source>
</evidence>
<organism evidence="12 13">
    <name type="scientific">Paenibacillus helianthi</name>
    <dbReference type="NCBI Taxonomy" id="1349432"/>
    <lineage>
        <taxon>Bacteria</taxon>
        <taxon>Bacillati</taxon>
        <taxon>Bacillota</taxon>
        <taxon>Bacilli</taxon>
        <taxon>Bacillales</taxon>
        <taxon>Paenibacillaceae</taxon>
        <taxon>Paenibacillus</taxon>
    </lineage>
</organism>
<evidence type="ECO:0000256" key="10">
    <source>
        <dbReference type="ARBA" id="ARBA00023239"/>
    </source>
</evidence>
<evidence type="ECO:0000313" key="12">
    <source>
        <dbReference type="EMBL" id="OKP86724.1"/>
    </source>
</evidence>
<dbReference type="PANTHER" id="PTHR12439:SF11">
    <property type="entry name" value="URIDYLATE-SPECIFIC ENDORIBONUCLEASE"/>
    <property type="match status" value="1"/>
</dbReference>
<keyword evidence="13" id="KW-1185">Reference proteome</keyword>
<evidence type="ECO:0000256" key="7">
    <source>
        <dbReference type="ARBA" id="ARBA00022801"/>
    </source>
</evidence>
<protein>
    <recommendedName>
        <fullName evidence="11">EndoU domain-containing protein</fullName>
    </recommendedName>
</protein>
<comment type="subunit">
    <text evidence="3">Monomer.</text>
</comment>
<comment type="caution">
    <text evidence="12">The sequence shown here is derived from an EMBL/GenBank/DDBJ whole genome shotgun (WGS) entry which is preliminary data.</text>
</comment>
<keyword evidence="9" id="KW-0464">Manganese</keyword>
<keyword evidence="7" id="KW-0378">Hydrolase</keyword>
<sequence>MIFAKIWQADMESSGVIPLVKGLSDGQKDIHNGYVVVDMNPLSGQYSGEGDDSNEIKVFKEVVIPDGKRLSYDLFMQLHNYYDQSFKQRDPASPKNIKEINEFLEYAAITAPMRLARKYAEDYHHIRAGCSKEEWIDTLRSIWFRASKGDSPSYFEQVFIGEQGDNRRTLGEHHFWYHYCVNNGPVESIRNENSNVLIKHIDVGRTEKSNLAEIITLTYTYEEIRSNGSKKNQVRDLGGFFVGTSAEGLMALGTVAYLDGRAQIPMELNGEAFDLMMYRTEDTAKNPLSFSPRFKTPVHV</sequence>
<keyword evidence="8" id="KW-0694">RNA-binding</keyword>
<dbReference type="InterPro" id="IPR018998">
    <property type="entry name" value="EndoU_C"/>
</dbReference>
<comment type="cofactor">
    <cofactor evidence="1">
        <name>Mn(2+)</name>
        <dbReference type="ChEBI" id="CHEBI:29035"/>
    </cofactor>
</comment>
<keyword evidence="4" id="KW-0540">Nuclease</keyword>
<reference evidence="12 13" key="1">
    <citation type="submission" date="2016-03" db="EMBL/GenBank/DDBJ databases">
        <authorList>
            <person name="Sant'Anna F.H."/>
            <person name="Ambrosini A."/>
            <person name="Souza R."/>
            <person name="Bach E."/>
            <person name="Fernandes G."/>
            <person name="Balsanelli E."/>
            <person name="Baura V.A."/>
            <person name="Souza E.M."/>
            <person name="Passaglia L."/>
        </authorList>
    </citation>
    <scope>NUCLEOTIDE SEQUENCE [LARGE SCALE GENOMIC DNA]</scope>
    <source>
        <strain evidence="12 13">P26E</strain>
    </source>
</reference>
<gene>
    <name evidence="12" type="ORF">A3844_11985</name>
</gene>
<accession>A0ABX3ERI9</accession>
<evidence type="ECO:0000256" key="8">
    <source>
        <dbReference type="ARBA" id="ARBA00022884"/>
    </source>
</evidence>
<dbReference type="InterPro" id="IPR037227">
    <property type="entry name" value="EndoU-like"/>
</dbReference>
<name>A0ABX3ERI9_9BACL</name>
<dbReference type="PANTHER" id="PTHR12439">
    <property type="entry name" value="PLACENTAL PROTEIN 11-RELATED"/>
    <property type="match status" value="1"/>
</dbReference>
<dbReference type="EMBL" id="LVWI01000037">
    <property type="protein sequence ID" value="OKP86724.1"/>
    <property type="molecule type" value="Genomic_DNA"/>
</dbReference>
<dbReference type="Proteomes" id="UP000186058">
    <property type="component" value="Unassembled WGS sequence"/>
</dbReference>
<evidence type="ECO:0000256" key="9">
    <source>
        <dbReference type="ARBA" id="ARBA00023211"/>
    </source>
</evidence>
<evidence type="ECO:0000313" key="13">
    <source>
        <dbReference type="Proteomes" id="UP000186058"/>
    </source>
</evidence>
<keyword evidence="6" id="KW-0255">Endonuclease</keyword>
<evidence type="ECO:0000256" key="3">
    <source>
        <dbReference type="ARBA" id="ARBA00011245"/>
    </source>
</evidence>
<evidence type="ECO:0000259" key="11">
    <source>
        <dbReference type="PROSITE" id="PS51959"/>
    </source>
</evidence>
<keyword evidence="5" id="KW-0479">Metal-binding</keyword>
<feature type="domain" description="EndoU" evidence="11">
    <location>
        <begin position="1"/>
        <end position="300"/>
    </location>
</feature>
<dbReference type="SUPFAM" id="SSF142877">
    <property type="entry name" value="EndoU-like"/>
    <property type="match status" value="1"/>
</dbReference>
<dbReference type="CDD" id="cd21159">
    <property type="entry name" value="XendoU"/>
    <property type="match status" value="1"/>
</dbReference>
<evidence type="ECO:0000256" key="6">
    <source>
        <dbReference type="ARBA" id="ARBA00022759"/>
    </source>
</evidence>
<dbReference type="Pfam" id="PF09412">
    <property type="entry name" value="XendoU"/>
    <property type="match status" value="1"/>
</dbReference>